<keyword evidence="2" id="KW-1185">Reference proteome</keyword>
<dbReference type="Pfam" id="PF02585">
    <property type="entry name" value="PIG-L"/>
    <property type="match status" value="1"/>
</dbReference>
<gene>
    <name evidence="1" type="ORF">SAMN05661091_4663</name>
</gene>
<dbReference type="Gene3D" id="3.40.50.10320">
    <property type="entry name" value="LmbE-like"/>
    <property type="match status" value="1"/>
</dbReference>
<dbReference type="PANTHER" id="PTHR12993:SF11">
    <property type="entry name" value="N-ACETYLGLUCOSAMINYL-PHOSPHATIDYLINOSITOL DE-N-ACETYLASE"/>
    <property type="match status" value="1"/>
</dbReference>
<reference evidence="2" key="1">
    <citation type="submission" date="2017-04" db="EMBL/GenBank/DDBJ databases">
        <authorList>
            <person name="Varghese N."/>
            <person name="Submissions S."/>
        </authorList>
    </citation>
    <scope>NUCLEOTIDE SEQUENCE [LARGE SCALE GENOMIC DNA]</scope>
    <source>
        <strain evidence="2">N3/975</strain>
    </source>
</reference>
<dbReference type="Proteomes" id="UP000192940">
    <property type="component" value="Chromosome I"/>
</dbReference>
<dbReference type="STRING" id="1313296.SAMN05661091_4663"/>
<protein>
    <submittedName>
        <fullName evidence="1">N-acetylglucosaminyl deacetylase, LmbE family</fullName>
    </submittedName>
</protein>
<name>A0A1X7HMI5_9BACL</name>
<dbReference type="RefSeq" id="WP_208915384.1">
    <property type="nucleotide sequence ID" value="NZ_LT840184.1"/>
</dbReference>
<dbReference type="PANTHER" id="PTHR12993">
    <property type="entry name" value="N-ACETYLGLUCOSAMINYL-PHOSPHATIDYLINOSITOL DE-N-ACETYLASE-RELATED"/>
    <property type="match status" value="1"/>
</dbReference>
<dbReference type="InterPro" id="IPR024078">
    <property type="entry name" value="LmbE-like_dom_sf"/>
</dbReference>
<dbReference type="GO" id="GO:0016811">
    <property type="term" value="F:hydrolase activity, acting on carbon-nitrogen (but not peptide) bonds, in linear amides"/>
    <property type="evidence" value="ECO:0007669"/>
    <property type="project" value="TreeGrafter"/>
</dbReference>
<evidence type="ECO:0000313" key="2">
    <source>
        <dbReference type="Proteomes" id="UP000192940"/>
    </source>
</evidence>
<dbReference type="SUPFAM" id="SSF102588">
    <property type="entry name" value="LmbE-like"/>
    <property type="match status" value="1"/>
</dbReference>
<sequence>MLESGKERILVFVPHADDEVLGCGGLIEKACRYNNTVKVVLASVGNSFFWHREQPVSVNTRKKEFYKALKYLGCTNWDIMFDDKESILDTLPKKEIITKIDRYLLEFKPTMVFIPYPSFNQDHQVLYEACMAGLRPVPDRNYKVIAMYEYPLIVWQHPKLTDVGELYLDISETVDKKVGALRKHKSQLREPRHLISPESVKEWAAKRGMEVGFAYAEKYYLLRATFI</sequence>
<dbReference type="InterPro" id="IPR003737">
    <property type="entry name" value="GlcNAc_PI_deacetylase-related"/>
</dbReference>
<dbReference type="AlphaFoldDB" id="A0A1X7HMI5"/>
<dbReference type="EMBL" id="LT840184">
    <property type="protein sequence ID" value="SMF89472.1"/>
    <property type="molecule type" value="Genomic_DNA"/>
</dbReference>
<proteinExistence type="predicted"/>
<organism evidence="1 2">
    <name type="scientific">Paenibacillus uliginis N3/975</name>
    <dbReference type="NCBI Taxonomy" id="1313296"/>
    <lineage>
        <taxon>Bacteria</taxon>
        <taxon>Bacillati</taxon>
        <taxon>Bacillota</taxon>
        <taxon>Bacilli</taxon>
        <taxon>Bacillales</taxon>
        <taxon>Paenibacillaceae</taxon>
        <taxon>Paenibacillus</taxon>
    </lineage>
</organism>
<accession>A0A1X7HMI5</accession>
<evidence type="ECO:0000313" key="1">
    <source>
        <dbReference type="EMBL" id="SMF89472.1"/>
    </source>
</evidence>